<feature type="signal peptide" evidence="1">
    <location>
        <begin position="1"/>
        <end position="31"/>
    </location>
</feature>
<proteinExistence type="predicted"/>
<comment type="caution">
    <text evidence="2">The sequence shown here is derived from an EMBL/GenBank/DDBJ whole genome shotgun (WGS) entry which is preliminary data.</text>
</comment>
<feature type="chain" id="PRO_5011001494" evidence="1">
    <location>
        <begin position="32"/>
        <end position="232"/>
    </location>
</feature>
<protein>
    <submittedName>
        <fullName evidence="2">Uncharacterized protein</fullName>
    </submittedName>
</protein>
<sequence length="232" mass="26537">MHWLNHVSRPLALHFFAFCLSLNLQSTSVFGQSLFFTTYKYPYAIEFPRNVHAAKHGPVHLVTKMYFLTRASDYRGHFIKVGYTGSDKLKIPTVERPISKDNPKGDKSNPGLCYLTNRQNIINEIARNPQLRKTAQSLAPGDEWFRLKVPEHEDQALGLYCTSHSSIQEWYDPLPVGPEVRCWIDDTPGTEIQFSLFCQSNLALFCQNPLANWNSNPPLVELPDACKNVKRQ</sequence>
<reference evidence="2 3" key="1">
    <citation type="submission" date="2016-07" db="EMBL/GenBank/DDBJ databases">
        <title>Pervasive Adenine N6-methylation of Active Genes in Fungi.</title>
        <authorList>
            <consortium name="DOE Joint Genome Institute"/>
            <person name="Mondo S.J."/>
            <person name="Dannebaum R.O."/>
            <person name="Kuo R.C."/>
            <person name="Labutti K."/>
            <person name="Haridas S."/>
            <person name="Kuo A."/>
            <person name="Salamov A."/>
            <person name="Ahrendt S.R."/>
            <person name="Lipzen A."/>
            <person name="Sullivan W."/>
            <person name="Andreopoulos W.B."/>
            <person name="Clum A."/>
            <person name="Lindquist E."/>
            <person name="Daum C."/>
            <person name="Ramamoorthy G.K."/>
            <person name="Gryganskyi A."/>
            <person name="Culley D."/>
            <person name="Magnuson J.K."/>
            <person name="James T.Y."/>
            <person name="O'Malley M.A."/>
            <person name="Stajich J.E."/>
            <person name="Spatafora J.W."/>
            <person name="Visel A."/>
            <person name="Grigoriev I.V."/>
        </authorList>
    </citation>
    <scope>NUCLEOTIDE SEQUENCE [LARGE SCALE GENOMIC DNA]</scope>
    <source>
        <strain evidence="2 3">12-1054</strain>
    </source>
</reference>
<keyword evidence="3" id="KW-1185">Reference proteome</keyword>
<name>A0A1Y2FLC9_PROLT</name>
<dbReference type="AlphaFoldDB" id="A0A1Y2FLC9"/>
<accession>A0A1Y2FLC9</accession>
<evidence type="ECO:0000313" key="2">
    <source>
        <dbReference type="EMBL" id="ORY84802.1"/>
    </source>
</evidence>
<keyword evidence="1" id="KW-0732">Signal</keyword>
<dbReference type="GeneID" id="63785454"/>
<dbReference type="EMBL" id="MCFI01000005">
    <property type="protein sequence ID" value="ORY84802.1"/>
    <property type="molecule type" value="Genomic_DNA"/>
</dbReference>
<gene>
    <name evidence="2" type="ORF">BCR37DRAFT_377579</name>
</gene>
<evidence type="ECO:0000313" key="3">
    <source>
        <dbReference type="Proteomes" id="UP000193685"/>
    </source>
</evidence>
<organism evidence="2 3">
    <name type="scientific">Protomyces lactucae-debilis</name>
    <dbReference type="NCBI Taxonomy" id="2754530"/>
    <lineage>
        <taxon>Eukaryota</taxon>
        <taxon>Fungi</taxon>
        <taxon>Dikarya</taxon>
        <taxon>Ascomycota</taxon>
        <taxon>Taphrinomycotina</taxon>
        <taxon>Taphrinomycetes</taxon>
        <taxon>Taphrinales</taxon>
        <taxon>Protomycetaceae</taxon>
        <taxon>Protomyces</taxon>
    </lineage>
</organism>
<dbReference type="RefSeq" id="XP_040726585.1">
    <property type="nucleotide sequence ID" value="XM_040868855.1"/>
</dbReference>
<evidence type="ECO:0000256" key="1">
    <source>
        <dbReference type="SAM" id="SignalP"/>
    </source>
</evidence>
<dbReference type="Proteomes" id="UP000193685">
    <property type="component" value="Unassembled WGS sequence"/>
</dbReference>